<name>A1UU17_BARBK</name>
<dbReference type="EMBL" id="CP000524">
    <property type="protein sequence ID" value="ABM44415.1"/>
    <property type="molecule type" value="Genomic_DNA"/>
</dbReference>
<protein>
    <submittedName>
        <fullName evidence="1">Uncharacterized protein</fullName>
    </submittedName>
</protein>
<gene>
    <name evidence="1" type="ordered locus">BARBAKC583_1218</name>
</gene>
<dbReference type="KEGG" id="bbk:BARBAKC583_1218"/>
<dbReference type="HOGENOM" id="CLU_3340626_0_0_5"/>
<evidence type="ECO:0000313" key="2">
    <source>
        <dbReference type="Proteomes" id="UP000000643"/>
    </source>
</evidence>
<proteinExistence type="predicted"/>
<evidence type="ECO:0000313" key="1">
    <source>
        <dbReference type="EMBL" id="ABM44415.1"/>
    </source>
</evidence>
<dbReference type="AlphaFoldDB" id="A1UU17"/>
<organism evidence="1 2">
    <name type="scientific">Bartonella bacilliformis (strain ATCC 35685 / KC583 / Herrer 020/F12,63)</name>
    <dbReference type="NCBI Taxonomy" id="360095"/>
    <lineage>
        <taxon>Bacteria</taxon>
        <taxon>Pseudomonadati</taxon>
        <taxon>Pseudomonadota</taxon>
        <taxon>Alphaproteobacteria</taxon>
        <taxon>Hyphomicrobiales</taxon>
        <taxon>Bartonellaceae</taxon>
        <taxon>Bartonella</taxon>
    </lineage>
</organism>
<dbReference type="Proteomes" id="UP000000643">
    <property type="component" value="Chromosome"/>
</dbReference>
<sequence length="37" mass="4318">MGDVHFEKTKSEETDFEFLRKSMPFGNIVYINKNGHA</sequence>
<accession>A1UU17</accession>
<reference evidence="1 2" key="1">
    <citation type="submission" date="2006-12" db="EMBL/GenBank/DDBJ databases">
        <authorList>
            <person name="Hendrix L."/>
            <person name="Mohamoud Y."/>
            <person name="Radune D."/>
            <person name="Shvartsbeyn A."/>
            <person name="Daugherty S."/>
            <person name="Dodson R."/>
            <person name="Durkin A.S."/>
            <person name="Harkins D."/>
            <person name="Huot H."/>
            <person name="Kothari S.P."/>
            <person name="Madupu R."/>
            <person name="Li J."/>
            <person name="Nelson W.C."/>
            <person name="Shrivastava S."/>
            <person name="Giglio M.G."/>
            <person name="Haft D."/>
            <person name="Selengut J."/>
            <person name="Fraser-Ligget C."/>
            <person name="Seshadri R."/>
        </authorList>
    </citation>
    <scope>NUCLEOTIDE SEQUENCE [LARGE SCALE GENOMIC DNA]</scope>
    <source>
        <strain evidence="2">ATCC 35685 / NCTC 12138 / KC583</strain>
    </source>
</reference>